<dbReference type="InterPro" id="IPR010982">
    <property type="entry name" value="Lambda_DNA-bd_dom_sf"/>
</dbReference>
<dbReference type="SMART" id="SM00530">
    <property type="entry name" value="HTH_XRE"/>
    <property type="match status" value="1"/>
</dbReference>
<organism evidence="2 3">
    <name type="scientific">Amycolatopsis minnesotensis</name>
    <dbReference type="NCBI Taxonomy" id="337894"/>
    <lineage>
        <taxon>Bacteria</taxon>
        <taxon>Bacillati</taxon>
        <taxon>Actinomycetota</taxon>
        <taxon>Actinomycetes</taxon>
        <taxon>Pseudonocardiales</taxon>
        <taxon>Pseudonocardiaceae</taxon>
        <taxon>Amycolatopsis</taxon>
    </lineage>
</organism>
<dbReference type="SUPFAM" id="SSF47413">
    <property type="entry name" value="lambda repressor-like DNA-binding domains"/>
    <property type="match status" value="1"/>
</dbReference>
<dbReference type="SUPFAM" id="SSF48452">
    <property type="entry name" value="TPR-like"/>
    <property type="match status" value="1"/>
</dbReference>
<proteinExistence type="predicted"/>
<accession>A0ABP5BXB5</accession>
<evidence type="ECO:0000313" key="3">
    <source>
        <dbReference type="Proteomes" id="UP001501116"/>
    </source>
</evidence>
<dbReference type="CDD" id="cd00093">
    <property type="entry name" value="HTH_XRE"/>
    <property type="match status" value="1"/>
</dbReference>
<evidence type="ECO:0000259" key="1">
    <source>
        <dbReference type="PROSITE" id="PS50943"/>
    </source>
</evidence>
<gene>
    <name evidence="2" type="ORF">GCM10009754_24600</name>
</gene>
<dbReference type="EMBL" id="BAAANN010000008">
    <property type="protein sequence ID" value="GAA1954258.1"/>
    <property type="molecule type" value="Genomic_DNA"/>
</dbReference>
<sequence>MLRGMSADRENVGRRVRAARKLVGMTQGQLARHASFSESLVKKVEAGSAPPSPAFVAGCAKALGVKVAALYGTLGEEVVSQPSDDANAVAELRSALDAWDDPRPEGQPVTLDALVQRLDVVSKQVLRLDHADAAYSLARSFHHLYVIADDNGRAGEQARSALHDAYRLAATVAGRLRQADLAAIASERHVQLAGRTGEPTRVAISAFHRTTRHLQYGDYRTGLRVLDRAREHVGTSSADRAVSVQLDLRAAVLSARAGDQDEADGYLDRARALSAEHALPAEPFFGIDASSTNIAVHWCATPVEGYDGTEAVRRAGMTPVVDRKRPERVGHHHIDMARAWVLHGDREHALGELNAARQVAPRATRNHPSVRETVFALATRDRRATDSLAEFARWAGIQLT</sequence>
<dbReference type="Pfam" id="PF13560">
    <property type="entry name" value="HTH_31"/>
    <property type="match status" value="1"/>
</dbReference>
<dbReference type="Gene3D" id="1.10.260.40">
    <property type="entry name" value="lambda repressor-like DNA-binding domains"/>
    <property type="match status" value="1"/>
</dbReference>
<dbReference type="InterPro" id="IPR011990">
    <property type="entry name" value="TPR-like_helical_dom_sf"/>
</dbReference>
<feature type="domain" description="HTH cro/C1-type" evidence="1">
    <location>
        <begin position="16"/>
        <end position="70"/>
    </location>
</feature>
<dbReference type="Proteomes" id="UP001501116">
    <property type="component" value="Unassembled WGS sequence"/>
</dbReference>
<name>A0ABP5BXB5_9PSEU</name>
<dbReference type="PROSITE" id="PS50943">
    <property type="entry name" value="HTH_CROC1"/>
    <property type="match status" value="1"/>
</dbReference>
<dbReference type="InterPro" id="IPR001387">
    <property type="entry name" value="Cro/C1-type_HTH"/>
</dbReference>
<reference evidence="3" key="1">
    <citation type="journal article" date="2019" name="Int. J. Syst. Evol. Microbiol.">
        <title>The Global Catalogue of Microorganisms (GCM) 10K type strain sequencing project: providing services to taxonomists for standard genome sequencing and annotation.</title>
        <authorList>
            <consortium name="The Broad Institute Genomics Platform"/>
            <consortium name="The Broad Institute Genome Sequencing Center for Infectious Disease"/>
            <person name="Wu L."/>
            <person name="Ma J."/>
        </authorList>
    </citation>
    <scope>NUCLEOTIDE SEQUENCE [LARGE SCALE GENOMIC DNA]</scope>
    <source>
        <strain evidence="3">JCM 14545</strain>
    </source>
</reference>
<comment type="caution">
    <text evidence="2">The sequence shown here is derived from an EMBL/GenBank/DDBJ whole genome shotgun (WGS) entry which is preliminary data.</text>
</comment>
<evidence type="ECO:0000313" key="2">
    <source>
        <dbReference type="EMBL" id="GAA1954258.1"/>
    </source>
</evidence>
<keyword evidence="3" id="KW-1185">Reference proteome</keyword>
<protein>
    <recommendedName>
        <fullName evidence="1">HTH cro/C1-type domain-containing protein</fullName>
    </recommendedName>
</protein>